<evidence type="ECO:0000313" key="1">
    <source>
        <dbReference type="EMBL" id="GAH32276.1"/>
    </source>
</evidence>
<dbReference type="EMBL" id="BARU01010349">
    <property type="protein sequence ID" value="GAH32276.1"/>
    <property type="molecule type" value="Genomic_DNA"/>
</dbReference>
<organism evidence="1">
    <name type="scientific">marine sediment metagenome</name>
    <dbReference type="NCBI Taxonomy" id="412755"/>
    <lineage>
        <taxon>unclassified sequences</taxon>
        <taxon>metagenomes</taxon>
        <taxon>ecological metagenomes</taxon>
    </lineage>
</organism>
<dbReference type="AlphaFoldDB" id="X1EG42"/>
<name>X1EG42_9ZZZZ</name>
<comment type="caution">
    <text evidence="1">The sequence shown here is derived from an EMBL/GenBank/DDBJ whole genome shotgun (WGS) entry which is preliminary data.</text>
</comment>
<accession>X1EG42</accession>
<feature type="non-terminal residue" evidence="1">
    <location>
        <position position="34"/>
    </location>
</feature>
<gene>
    <name evidence="1" type="ORF">S03H2_19758</name>
</gene>
<proteinExistence type="predicted"/>
<sequence>MNEKKLSTLILKDFDLFFENPSDNRYLTFEVSKD</sequence>
<protein>
    <submittedName>
        <fullName evidence="1">Uncharacterized protein</fullName>
    </submittedName>
</protein>
<reference evidence="1" key="1">
    <citation type="journal article" date="2014" name="Front. Microbiol.">
        <title>High frequency of phylogenetically diverse reductive dehalogenase-homologous genes in deep subseafloor sedimentary metagenomes.</title>
        <authorList>
            <person name="Kawai M."/>
            <person name="Futagami T."/>
            <person name="Toyoda A."/>
            <person name="Takaki Y."/>
            <person name="Nishi S."/>
            <person name="Hori S."/>
            <person name="Arai W."/>
            <person name="Tsubouchi T."/>
            <person name="Morono Y."/>
            <person name="Uchiyama I."/>
            <person name="Ito T."/>
            <person name="Fujiyama A."/>
            <person name="Inagaki F."/>
            <person name="Takami H."/>
        </authorList>
    </citation>
    <scope>NUCLEOTIDE SEQUENCE</scope>
    <source>
        <strain evidence="1">Expedition CK06-06</strain>
    </source>
</reference>